<gene>
    <name evidence="1" type="ORF">DM826_04130</name>
</gene>
<evidence type="ECO:0000313" key="2">
    <source>
        <dbReference type="Proteomes" id="UP000276588"/>
    </source>
</evidence>
<name>A0A3A6PPW2_9EURY</name>
<dbReference type="Proteomes" id="UP000276588">
    <property type="component" value="Unassembled WGS sequence"/>
</dbReference>
<dbReference type="AlphaFoldDB" id="A0A3A6PPW2"/>
<protein>
    <submittedName>
        <fullName evidence="1">Uncharacterized protein</fullName>
    </submittedName>
</protein>
<sequence length="77" mass="8610">MPDSPTSEADMPSREPRFEAVVRWVEYIQDNPPEVWGPQQNAVVDGQIDSAAAVERTPEEIGRIQAFADDVLDEDEP</sequence>
<evidence type="ECO:0000313" key="1">
    <source>
        <dbReference type="EMBL" id="RJX44268.1"/>
    </source>
</evidence>
<organism evidence="1 2">
    <name type="scientific">Halonotius aquaticus</name>
    <dbReference type="NCBI Taxonomy" id="2216978"/>
    <lineage>
        <taxon>Archaea</taxon>
        <taxon>Methanobacteriati</taxon>
        <taxon>Methanobacteriota</taxon>
        <taxon>Stenosarchaea group</taxon>
        <taxon>Halobacteria</taxon>
        <taxon>Halobacteriales</taxon>
        <taxon>Haloferacaceae</taxon>
        <taxon>Halonotius</taxon>
    </lineage>
</organism>
<reference evidence="1 2" key="1">
    <citation type="submission" date="2018-06" db="EMBL/GenBank/DDBJ databases">
        <title>Halonotius sp. F13-13 a new haloarchaeeon isolated from a solar saltern from Isla Cristina, Huelva, Spain.</title>
        <authorList>
            <person name="Duran-Viseras A."/>
            <person name="Sanchez-Porro C."/>
            <person name="Ventosa A."/>
        </authorList>
    </citation>
    <scope>NUCLEOTIDE SEQUENCE [LARGE SCALE GENOMIC DNA]</scope>
    <source>
        <strain evidence="1 2">F13-13</strain>
    </source>
</reference>
<proteinExistence type="predicted"/>
<dbReference type="InterPro" id="IPR058463">
    <property type="entry name" value="DUF8150"/>
</dbReference>
<accession>A0A3A6PPW2</accession>
<dbReference type="EMBL" id="QKNY01000005">
    <property type="protein sequence ID" value="RJX44268.1"/>
    <property type="molecule type" value="Genomic_DNA"/>
</dbReference>
<dbReference type="Pfam" id="PF26477">
    <property type="entry name" value="DUF8150"/>
    <property type="match status" value="1"/>
</dbReference>
<comment type="caution">
    <text evidence="1">The sequence shown here is derived from an EMBL/GenBank/DDBJ whole genome shotgun (WGS) entry which is preliminary data.</text>
</comment>
<dbReference type="OrthoDB" id="210908at2157"/>
<keyword evidence="2" id="KW-1185">Reference proteome</keyword>
<dbReference type="RefSeq" id="WP_120101774.1">
    <property type="nucleotide sequence ID" value="NZ_QKNY01000005.1"/>
</dbReference>